<dbReference type="PANTHER" id="PTHR34094:SF1">
    <property type="entry name" value="PROTEIN FAM185A"/>
    <property type="match status" value="1"/>
</dbReference>
<keyword evidence="2" id="KW-1185">Reference proteome</keyword>
<dbReference type="RefSeq" id="WP_313994296.1">
    <property type="nucleotide sequence ID" value="NZ_JASJOT010000004.1"/>
</dbReference>
<dbReference type="Proteomes" id="UP001228581">
    <property type="component" value="Unassembled WGS sequence"/>
</dbReference>
<proteinExistence type="predicted"/>
<accession>A0ABT7CGL7</accession>
<reference evidence="1 2" key="1">
    <citation type="submission" date="2023-05" db="EMBL/GenBank/DDBJ databases">
        <authorList>
            <person name="Zhang X."/>
        </authorList>
    </citation>
    <scope>NUCLEOTIDE SEQUENCE [LARGE SCALE GENOMIC DNA]</scope>
    <source>
        <strain evidence="1 2">DM2B3-1</strain>
    </source>
</reference>
<dbReference type="EMBL" id="JASJOT010000004">
    <property type="protein sequence ID" value="MDJ1492873.1"/>
    <property type="molecule type" value="Genomic_DNA"/>
</dbReference>
<organism evidence="1 2">
    <name type="scientific">Xanthocytophaga flava</name>
    <dbReference type="NCBI Taxonomy" id="3048013"/>
    <lineage>
        <taxon>Bacteria</taxon>
        <taxon>Pseudomonadati</taxon>
        <taxon>Bacteroidota</taxon>
        <taxon>Cytophagia</taxon>
        <taxon>Cytophagales</taxon>
        <taxon>Rhodocytophagaceae</taxon>
        <taxon>Xanthocytophaga</taxon>
    </lineage>
</organism>
<sequence>MHTIRRLVTSPLTIVSLFISFFAIRPASGETQPENEFPIHFSVATPIDSLTSKKIDVNLQTQGGLHIVGTSQTKAAMRLVSQSASLSPEQANALAQNQTTSMFVVNTTSDRKLDTLVYRLESMDGLHVFSKESDAIHQKLQMALPDSYQLRSQIEKGDVSLSSLHAAIELQIEQGNLTASQLQGYLYATLQEGNCTVSNATLDGSLLTKKGDILLSDVSGMLQASSQNGRVTYQYSAAFFNQKGSGFRKQILFGDLQISSLPVNSSFALEKGNVQIDKAQKNVDLAVKQGDITIGSALGNSVSAVTEKGNISYTLSSTVSEQKLILVSEEGDITLTLPTGFNGSLQIHLVQTSSDNTSSGNTSLISEWEVGTAQEEIQQGANGQLLRKERHWNKLGTDKIIIYLKATNGKIYLKKA</sequence>
<name>A0ABT7CGL7_9BACT</name>
<gene>
    <name evidence="1" type="ORF">QNI19_08020</name>
</gene>
<evidence type="ECO:0000313" key="2">
    <source>
        <dbReference type="Proteomes" id="UP001228581"/>
    </source>
</evidence>
<comment type="caution">
    <text evidence="1">The sequence shown here is derived from an EMBL/GenBank/DDBJ whole genome shotgun (WGS) entry which is preliminary data.</text>
</comment>
<evidence type="ECO:0000313" key="1">
    <source>
        <dbReference type="EMBL" id="MDJ1492873.1"/>
    </source>
</evidence>
<evidence type="ECO:0008006" key="3">
    <source>
        <dbReference type="Google" id="ProtNLM"/>
    </source>
</evidence>
<protein>
    <recommendedName>
        <fullName evidence="3">Adhesin domain-containing protein</fullName>
    </recommendedName>
</protein>
<dbReference type="PANTHER" id="PTHR34094">
    <property type="match status" value="1"/>
</dbReference>